<evidence type="ECO:0000256" key="5">
    <source>
        <dbReference type="ARBA" id="ARBA00022679"/>
    </source>
</evidence>
<feature type="transmembrane region" description="Helical" evidence="11">
    <location>
        <begin position="606"/>
        <end position="631"/>
    </location>
</feature>
<evidence type="ECO:0000256" key="9">
    <source>
        <dbReference type="ARBA" id="ARBA00023316"/>
    </source>
</evidence>
<feature type="compositionally biased region" description="Polar residues" evidence="10">
    <location>
        <begin position="18"/>
        <end position="28"/>
    </location>
</feature>
<dbReference type="PANTHER" id="PTHR22914">
    <property type="entry name" value="CHITIN SYNTHASE"/>
    <property type="match status" value="1"/>
</dbReference>
<keyword evidence="7 11" id="KW-1133">Transmembrane helix</keyword>
<feature type="transmembrane region" description="Helical" evidence="11">
    <location>
        <begin position="583"/>
        <end position="600"/>
    </location>
</feature>
<dbReference type="PANTHER" id="PTHR22914:SF9">
    <property type="entry name" value="CHITIN SYNTHASE 1"/>
    <property type="match status" value="1"/>
</dbReference>
<feature type="transmembrane region" description="Helical" evidence="11">
    <location>
        <begin position="782"/>
        <end position="806"/>
    </location>
</feature>
<dbReference type="SUPFAM" id="SSF53448">
    <property type="entry name" value="Nucleotide-diphospho-sugar transferases"/>
    <property type="match status" value="1"/>
</dbReference>
<feature type="compositionally biased region" description="Low complexity" evidence="10">
    <location>
        <begin position="50"/>
        <end position="63"/>
    </location>
</feature>
<dbReference type="EMBL" id="HACM01005519">
    <property type="protein sequence ID" value="CRZ05961.1"/>
    <property type="molecule type" value="Transcribed_RNA"/>
</dbReference>
<dbReference type="EC" id="2.4.1.16" evidence="2"/>
<evidence type="ECO:0000256" key="2">
    <source>
        <dbReference type="ARBA" id="ARBA00012543"/>
    </source>
</evidence>
<feature type="transmembrane region" description="Helical" evidence="11">
    <location>
        <begin position="542"/>
        <end position="563"/>
    </location>
</feature>
<keyword evidence="4" id="KW-0328">Glycosyltransferase</keyword>
<dbReference type="GO" id="GO:0006031">
    <property type="term" value="P:chitin biosynthetic process"/>
    <property type="evidence" value="ECO:0007669"/>
    <property type="project" value="TreeGrafter"/>
</dbReference>
<keyword evidence="8 11" id="KW-0472">Membrane</keyword>
<proteinExistence type="predicted"/>
<dbReference type="Pfam" id="PF01644">
    <property type="entry name" value="Chitin_synth_1"/>
    <property type="match status" value="1"/>
</dbReference>
<dbReference type="InterPro" id="IPR029044">
    <property type="entry name" value="Nucleotide-diphossugar_trans"/>
</dbReference>
<sequence>MSNSDLSDNDYRSRRRGNNNVPGSSSRFNLEVRAPTAADLNPVDPNQITSPSSQSFSSSDLSSPSAIAPINRFSSNHGRYSPYGASAYSSRSVASAITSSSAPVGIRSYASGPAHAPSLISSLATGRIDSLKTKQSSGGTRSLVSSSNPYGVKEVVQYLTAADVMSDDEVSGPDKTSEFEMRYTSVECDADHFAANYSLRTMENGRNIKVFIVVTMYNEDTDELKRTLKGIIRNIETFIEELGEDAWKEICMCIVADGRHKADKGSLDYLEELRIYDANQMHAALDKSQTIRMHLFESTLLIPSENMSGPAQPLQTIFALKERNGGKLDSHHWFFNAFSAQIQPTYCFMFDVGTKPEHSAILKLYDAMEADQEIGGCCGEITTRVTASINPWIAAQQFEYKIATILEKSMESVFGFISVLPGAFSAYRYAAIVGEPLNQYFKQINTDIVQISPFKGNMYLAEDRILCFEVLAEKNCKWTLKYVKDAKAATDVPESLTDLIKQRRRWLNGSLFAMIYAIGNFRKFANNSAHSRMRKSFISMQFWFHSINIILQWFLLANFYLMFEFAVSANQMEGNMEVKVFRALFLILTLVQCVAGLGNRPDELPMIYFFCAVGYGVFFFYVLAINVRLLFRTQDYSQYPDQASADAKRTEVLYAQVASLCGLAVYFSAGLLHGQLFAICISIIQYFFMLPMFLIGFPIYSFCNIHDISWGTKGLENNDMAEGATRKQKEIHAQVLAKRKTDLESVDARFRTFRSNMVIGWLASNALFIEIISKLGDIHEKYIYGSYIVFFALNMFKFFFCTIFVIQETMKSCVSKKKEHRKGKRTTNEKKVDVAAVQEPMAIPPIHPDTSEVIPSKAEVDISCP</sequence>
<accession>A0A0H5QWF1</accession>
<keyword evidence="5" id="KW-0808">Transferase</keyword>
<dbReference type="GO" id="GO:0071555">
    <property type="term" value="P:cell wall organization"/>
    <property type="evidence" value="ECO:0007669"/>
    <property type="project" value="UniProtKB-KW"/>
</dbReference>
<name>A0A0H5QWF1_9EUKA</name>
<feature type="transmembrane region" description="Helical" evidence="11">
    <location>
        <begin position="675"/>
        <end position="700"/>
    </location>
</feature>
<dbReference type="GO" id="GO:0005886">
    <property type="term" value="C:plasma membrane"/>
    <property type="evidence" value="ECO:0007669"/>
    <property type="project" value="UniProtKB-SubCell"/>
</dbReference>
<keyword evidence="6 11" id="KW-0812">Transmembrane</keyword>
<evidence type="ECO:0000313" key="12">
    <source>
        <dbReference type="EMBL" id="CRZ05961.1"/>
    </source>
</evidence>
<dbReference type="InterPro" id="IPR004835">
    <property type="entry name" value="Chitin_synth"/>
</dbReference>
<evidence type="ECO:0000256" key="1">
    <source>
        <dbReference type="ARBA" id="ARBA00004651"/>
    </source>
</evidence>
<dbReference type="AlphaFoldDB" id="A0A0H5QWF1"/>
<evidence type="ECO:0000256" key="7">
    <source>
        <dbReference type="ARBA" id="ARBA00022989"/>
    </source>
</evidence>
<evidence type="ECO:0000256" key="3">
    <source>
        <dbReference type="ARBA" id="ARBA00022475"/>
    </source>
</evidence>
<evidence type="ECO:0000256" key="6">
    <source>
        <dbReference type="ARBA" id="ARBA00022692"/>
    </source>
</evidence>
<evidence type="ECO:0000256" key="4">
    <source>
        <dbReference type="ARBA" id="ARBA00022676"/>
    </source>
</evidence>
<organism evidence="12">
    <name type="scientific">Spongospora subterranea</name>
    <dbReference type="NCBI Taxonomy" id="70186"/>
    <lineage>
        <taxon>Eukaryota</taxon>
        <taxon>Sar</taxon>
        <taxon>Rhizaria</taxon>
        <taxon>Endomyxa</taxon>
        <taxon>Phytomyxea</taxon>
        <taxon>Plasmodiophorida</taxon>
        <taxon>Plasmodiophoridae</taxon>
        <taxon>Spongospora</taxon>
    </lineage>
</organism>
<comment type="subcellular location">
    <subcellularLocation>
        <location evidence="1">Cell membrane</location>
        <topology evidence="1">Multi-pass membrane protein</topology>
    </subcellularLocation>
</comment>
<dbReference type="GO" id="GO:0004100">
    <property type="term" value="F:chitin synthase activity"/>
    <property type="evidence" value="ECO:0007669"/>
    <property type="project" value="UniProtKB-EC"/>
</dbReference>
<protein>
    <recommendedName>
        <fullName evidence="2">chitin synthase</fullName>
        <ecNumber evidence="2">2.4.1.16</ecNumber>
    </recommendedName>
</protein>
<feature type="region of interest" description="Disordered" evidence="10">
    <location>
        <begin position="1"/>
        <end position="63"/>
    </location>
</feature>
<keyword evidence="9" id="KW-0961">Cell wall biogenesis/degradation</keyword>
<evidence type="ECO:0000256" key="11">
    <source>
        <dbReference type="SAM" id="Phobius"/>
    </source>
</evidence>
<reference evidence="12" key="1">
    <citation type="submission" date="2015-04" db="EMBL/GenBank/DDBJ databases">
        <title>The genome sequence of the plant pathogenic Rhizarian Plasmodiophora brassicae reveals insights in its biotrophic life cycle and the origin of chitin synthesis.</title>
        <authorList>
            <person name="Schwelm A."/>
            <person name="Fogelqvist J."/>
            <person name="Knaust A."/>
            <person name="Julke S."/>
            <person name="Lilja T."/>
            <person name="Dhandapani V."/>
            <person name="Bonilla-Rosso G."/>
            <person name="Karlsson M."/>
            <person name="Shevchenko A."/>
            <person name="Choi S.R."/>
            <person name="Kim H.G."/>
            <person name="Park J.Y."/>
            <person name="Lim Y.P."/>
            <person name="Ludwig-Muller J."/>
            <person name="Dixelius C."/>
        </authorList>
    </citation>
    <scope>NUCLEOTIDE SEQUENCE</scope>
    <source>
        <tissue evidence="12">Potato root galls</tissue>
    </source>
</reference>
<evidence type="ECO:0000256" key="10">
    <source>
        <dbReference type="SAM" id="MobiDB-lite"/>
    </source>
</evidence>
<keyword evidence="3" id="KW-1003">Cell membrane</keyword>
<feature type="transmembrane region" description="Helical" evidence="11">
    <location>
        <begin position="652"/>
        <end position="669"/>
    </location>
</feature>
<feature type="transmembrane region" description="Helical" evidence="11">
    <location>
        <begin position="758"/>
        <end position="776"/>
    </location>
</feature>
<evidence type="ECO:0000256" key="8">
    <source>
        <dbReference type="ARBA" id="ARBA00023136"/>
    </source>
</evidence>